<dbReference type="InterPro" id="IPR027417">
    <property type="entry name" value="P-loop_NTPase"/>
</dbReference>
<reference evidence="5 6" key="1">
    <citation type="journal article" date="2020" name="BMC Genomics">
        <title>Correction to: Identification and distribution of gene clusters required for synthesis of sphingolipid metabolism inhibitors in diverse species of the filamentous fungus Fusarium.</title>
        <authorList>
            <person name="Kim H.S."/>
            <person name="Lohmar J.M."/>
            <person name="Busman M."/>
            <person name="Brown D.W."/>
            <person name="Naumann T.A."/>
            <person name="Divon H.H."/>
            <person name="Lysoe E."/>
            <person name="Uhlig S."/>
            <person name="Proctor R.H."/>
        </authorList>
    </citation>
    <scope>NUCLEOTIDE SEQUENCE [LARGE SCALE GENOMIC DNA]</scope>
    <source>
        <strain evidence="5 6">NRRL 25214</strain>
    </source>
</reference>
<dbReference type="InterPro" id="IPR001810">
    <property type="entry name" value="F-box_dom"/>
</dbReference>
<evidence type="ECO:0000313" key="5">
    <source>
        <dbReference type="EMBL" id="KAF5229577.1"/>
    </source>
</evidence>
<keyword evidence="6" id="KW-1185">Reference proteome</keyword>
<dbReference type="PRINTS" id="PR01415">
    <property type="entry name" value="ANKYRIN"/>
</dbReference>
<dbReference type="Pfam" id="PF24883">
    <property type="entry name" value="NPHP3_N"/>
    <property type="match status" value="1"/>
</dbReference>
<dbReference type="Pfam" id="PF22939">
    <property type="entry name" value="WHD_GPIID"/>
    <property type="match status" value="1"/>
</dbReference>
<dbReference type="SUPFAM" id="SSF48403">
    <property type="entry name" value="Ankyrin repeat"/>
    <property type="match status" value="2"/>
</dbReference>
<feature type="domain" description="F-box" evidence="4">
    <location>
        <begin position="1077"/>
        <end position="1128"/>
    </location>
</feature>
<evidence type="ECO:0000256" key="1">
    <source>
        <dbReference type="ARBA" id="ARBA00022737"/>
    </source>
</evidence>
<feature type="repeat" description="ANK" evidence="3">
    <location>
        <begin position="906"/>
        <end position="943"/>
    </location>
</feature>
<evidence type="ECO:0000313" key="6">
    <source>
        <dbReference type="Proteomes" id="UP000573603"/>
    </source>
</evidence>
<feature type="repeat" description="ANK" evidence="3">
    <location>
        <begin position="1012"/>
        <end position="1044"/>
    </location>
</feature>
<evidence type="ECO:0000256" key="3">
    <source>
        <dbReference type="PROSITE-ProRule" id="PRU00023"/>
    </source>
</evidence>
<feature type="repeat" description="ANK" evidence="3">
    <location>
        <begin position="945"/>
        <end position="977"/>
    </location>
</feature>
<dbReference type="Pfam" id="PF12796">
    <property type="entry name" value="Ank_2"/>
    <property type="match status" value="4"/>
</dbReference>
<dbReference type="InterPro" id="IPR002110">
    <property type="entry name" value="Ankyrin_rpt"/>
</dbReference>
<sequence>MDPLSIIAGIIAIVDSILSTYSAIREIKGLPKAFEEVERNLPLVKQTLQIAQQQLHKNSPSEAEKCAIEPIIMACEGKLNELHKILTKIQKQKKEGNGEIKDWSSMAKLYHKVVVPMGKAHRVESLMSAMIDSLKALAIHQMFKAVTQTQIGKLEEAIKKLSQVEPSIPDSDFEPGRSTVSQTNNDRSNGFLCTEGIQHNVVGGNVWKADQNMNFDGDLQRLLAYGHAGAGKSVLASIVIHHLQNLHNRLYGDHNVACLYVYFDYKKQETQTLINILSSLLVQLLRCSRKVSHEVQCKFDEWRQKRPFLRDGEYVDMITSQALEFRRIYIVVDALDQCCSDTSTNTLSEFLDICCKLPRMFHSLFTTRTDLHSQFLRPDYELEIKAHPDDISAYLDNFVDSRPVMRSIVNKGHFRNHSFYEHLLNSIVSRSDGLFLLAHLHLANLASTNTLEEFEYTLDNLSGDLTQVYTAALERISIQEDKQRNTAIMLLSWITFAKRPLTIAEATQALYIQNASRELNMSGYVIPKVTLNAEAEWTLTSVCAGMVVGVVEKKTTFLHFAHGTARNFLKKHLLVECRDAYSVMTEVCLRCLIDTPIKPPKEKTTTQNTSEHFTKNYPFFHYAANNWGFHMADKVKGPVYQLAWKFLSEHENKENLGHAVSVMEDTNISREEQFTGLHIAAYFGLTSLIQKAVGLQKPLDVNSRTKRNETPLHWAVSRGHREFSELLISQQADLKIQNDDKMTPLHIAIDKDDSDMIYLLLSDGCTDLELADIKGHTPLIAAVKKGNAKLVHKLLRLGAKTESEDGHGWTAMRWSAQLGYKMIIETLVRYKASVSSPTKDGWTLLRWAASEGRSDILTLLKGMNINLDEPDNDGKTALQWAVRYQCSMATWVLLQAKVNVNKRDKTGMTALHVAAETFHRSVKDNDVLWLLLANGAKLNTQTKKFGQTPLHIAASEGSESAIWLLLSKGADATKLDVNRRTALHCAVAGDHIQAAQLLLWKKADLINAEDHEKRTVLHYAASQGNAALVERLISCDADINARDRSGQTALHIAVLQSHEDIAVFLIRNNADLEITSMSRLKDIPNEILTSIFTHLSDINHSSIFNVTLVNKHLNQLASPLRVRHWSDEGFYGYYDGDSPCPPISRLALELLLHPEYRLQVKTLSFSYFQSSQDRDAARVPMKRENLQMLAWAAEEVVPTLAESTYICARILEDNDDAIAVLVLAWSTNLTSLSVTIPDFDPTPGYDEGPLVLRFAKQLALRFESRDLKPSAPLPLAKLQELEFRHESVESIVGLKYLTPFLYLPNLKNLKTYRIGDQEYNDLEESVQNYIKDKYCMPFPKGTSSIESITIKETTLSSDGLSDLLGSCSSLRYFYLHFSFDLEENERNWTTIAKSLVHHAASLEELDLCVDNCDVEWVGDTVDDGAGISKPIDFKDCYYQLTGLKSLRVPMPQLSGHYLWSRLGSLEASPVRLPESIQHLRLLDINLWSNARRLSEHEISPFLDFVLNLVRETRPHGRLRNLQTLDCSKALWDDPKRERIQKMKDLAAERGIDIVLDARKHDRHGRDLWA</sequence>
<feature type="repeat" description="ANK" evidence="3">
    <location>
        <begin position="1045"/>
        <end position="1077"/>
    </location>
</feature>
<name>A0A8H4YK66_9HYPO</name>
<dbReference type="Pfam" id="PF17107">
    <property type="entry name" value="SesA"/>
    <property type="match status" value="1"/>
</dbReference>
<dbReference type="Proteomes" id="UP000573603">
    <property type="component" value="Unassembled WGS sequence"/>
</dbReference>
<feature type="repeat" description="ANK" evidence="3">
    <location>
        <begin position="707"/>
        <end position="739"/>
    </location>
</feature>
<accession>A0A8H4YK66</accession>
<protein>
    <recommendedName>
        <fullName evidence="4">F-box domain-containing protein</fullName>
    </recommendedName>
</protein>
<organism evidence="5 6">
    <name type="scientific">Fusarium anthophilum</name>
    <dbReference type="NCBI Taxonomy" id="48485"/>
    <lineage>
        <taxon>Eukaryota</taxon>
        <taxon>Fungi</taxon>
        <taxon>Dikarya</taxon>
        <taxon>Ascomycota</taxon>
        <taxon>Pezizomycotina</taxon>
        <taxon>Sordariomycetes</taxon>
        <taxon>Hypocreomycetidae</taxon>
        <taxon>Hypocreales</taxon>
        <taxon>Nectriaceae</taxon>
        <taxon>Fusarium</taxon>
        <taxon>Fusarium fujikuroi species complex</taxon>
    </lineage>
</organism>
<dbReference type="Gene3D" id="3.40.50.300">
    <property type="entry name" value="P-loop containing nucleotide triphosphate hydrolases"/>
    <property type="match status" value="1"/>
</dbReference>
<dbReference type="PROSITE" id="PS50297">
    <property type="entry name" value="ANK_REP_REGION"/>
    <property type="match status" value="7"/>
</dbReference>
<proteinExistence type="predicted"/>
<dbReference type="InterPro" id="IPR054471">
    <property type="entry name" value="GPIID_WHD"/>
</dbReference>
<dbReference type="EMBL" id="JABEVY010000575">
    <property type="protein sequence ID" value="KAF5229577.1"/>
    <property type="molecule type" value="Genomic_DNA"/>
</dbReference>
<feature type="repeat" description="ANK" evidence="3">
    <location>
        <begin position="740"/>
        <end position="764"/>
    </location>
</feature>
<evidence type="ECO:0000259" key="4">
    <source>
        <dbReference type="PROSITE" id="PS50181"/>
    </source>
</evidence>
<keyword evidence="1" id="KW-0677">Repeat</keyword>
<comment type="caution">
    <text evidence="5">The sequence shown here is derived from an EMBL/GenBank/DDBJ whole genome shotgun (WGS) entry which is preliminary data.</text>
</comment>
<dbReference type="InterPro" id="IPR031352">
    <property type="entry name" value="SesA"/>
</dbReference>
<dbReference type="PANTHER" id="PTHR24198:SF165">
    <property type="entry name" value="ANKYRIN REPEAT-CONTAINING PROTEIN-RELATED"/>
    <property type="match status" value="1"/>
</dbReference>
<gene>
    <name evidence="5" type="ORF">FANTH_14147</name>
</gene>
<dbReference type="PROSITE" id="PS50181">
    <property type="entry name" value="FBOX"/>
    <property type="match status" value="1"/>
</dbReference>
<feature type="repeat" description="ANK" evidence="3">
    <location>
        <begin position="774"/>
        <end position="806"/>
    </location>
</feature>
<dbReference type="Gene3D" id="3.80.10.10">
    <property type="entry name" value="Ribonuclease Inhibitor"/>
    <property type="match status" value="1"/>
</dbReference>
<dbReference type="Gene3D" id="1.25.40.20">
    <property type="entry name" value="Ankyrin repeat-containing domain"/>
    <property type="match status" value="2"/>
</dbReference>
<dbReference type="PROSITE" id="PS50088">
    <property type="entry name" value="ANK_REPEAT"/>
    <property type="match status" value="7"/>
</dbReference>
<dbReference type="InterPro" id="IPR032675">
    <property type="entry name" value="LRR_dom_sf"/>
</dbReference>
<dbReference type="SUPFAM" id="SSF52540">
    <property type="entry name" value="P-loop containing nucleoside triphosphate hydrolases"/>
    <property type="match status" value="1"/>
</dbReference>
<dbReference type="PANTHER" id="PTHR24198">
    <property type="entry name" value="ANKYRIN REPEAT AND PROTEIN KINASE DOMAIN-CONTAINING PROTEIN"/>
    <property type="match status" value="1"/>
</dbReference>
<dbReference type="InterPro" id="IPR036770">
    <property type="entry name" value="Ankyrin_rpt-contain_sf"/>
</dbReference>
<evidence type="ECO:0000256" key="2">
    <source>
        <dbReference type="ARBA" id="ARBA00023043"/>
    </source>
</evidence>
<dbReference type="SUPFAM" id="SSF52047">
    <property type="entry name" value="RNI-like"/>
    <property type="match status" value="1"/>
</dbReference>
<dbReference type="InterPro" id="IPR056884">
    <property type="entry name" value="NPHP3-like_N"/>
</dbReference>
<dbReference type="SMART" id="SM00248">
    <property type="entry name" value="ANK"/>
    <property type="match status" value="12"/>
</dbReference>
<keyword evidence="2 3" id="KW-0040">ANK repeat</keyword>